<feature type="compositionally biased region" description="Basic and acidic residues" evidence="1">
    <location>
        <begin position="168"/>
        <end position="196"/>
    </location>
</feature>
<evidence type="ECO:0000256" key="1">
    <source>
        <dbReference type="SAM" id="MobiDB-lite"/>
    </source>
</evidence>
<organism evidence="2 3">
    <name type="scientific">Apiospora hydei</name>
    <dbReference type="NCBI Taxonomy" id="1337664"/>
    <lineage>
        <taxon>Eukaryota</taxon>
        <taxon>Fungi</taxon>
        <taxon>Dikarya</taxon>
        <taxon>Ascomycota</taxon>
        <taxon>Pezizomycotina</taxon>
        <taxon>Sordariomycetes</taxon>
        <taxon>Xylariomycetidae</taxon>
        <taxon>Amphisphaeriales</taxon>
        <taxon>Apiosporaceae</taxon>
        <taxon>Apiospora</taxon>
    </lineage>
</organism>
<comment type="caution">
    <text evidence="2">The sequence shown here is derived from an EMBL/GenBank/DDBJ whole genome shotgun (WGS) entry which is preliminary data.</text>
</comment>
<proteinExistence type="predicted"/>
<dbReference type="Proteomes" id="UP001433268">
    <property type="component" value="Unassembled WGS sequence"/>
</dbReference>
<dbReference type="EMBL" id="JAQQWN010000006">
    <property type="protein sequence ID" value="KAK8081135.1"/>
    <property type="molecule type" value="Genomic_DNA"/>
</dbReference>
<keyword evidence="3" id="KW-1185">Reference proteome</keyword>
<reference evidence="2 3" key="1">
    <citation type="submission" date="2023-01" db="EMBL/GenBank/DDBJ databases">
        <title>Analysis of 21 Apiospora genomes using comparative genomics revels a genus with tremendous synthesis potential of carbohydrate active enzymes and secondary metabolites.</title>
        <authorList>
            <person name="Sorensen T."/>
        </authorList>
    </citation>
    <scope>NUCLEOTIDE SEQUENCE [LARGE SCALE GENOMIC DNA]</scope>
    <source>
        <strain evidence="2 3">CBS 114990</strain>
    </source>
</reference>
<dbReference type="GeneID" id="92046328"/>
<evidence type="ECO:0008006" key="4">
    <source>
        <dbReference type="Google" id="ProtNLM"/>
    </source>
</evidence>
<accession>A0ABR1WCA8</accession>
<name>A0ABR1WCA8_9PEZI</name>
<protein>
    <recommendedName>
        <fullName evidence="4">EVE domain-containing protein</fullName>
    </recommendedName>
</protein>
<evidence type="ECO:0000313" key="3">
    <source>
        <dbReference type="Proteomes" id="UP001433268"/>
    </source>
</evidence>
<evidence type="ECO:0000313" key="2">
    <source>
        <dbReference type="EMBL" id="KAK8081135.1"/>
    </source>
</evidence>
<gene>
    <name evidence="2" type="ORF">PG997_008953</name>
</gene>
<dbReference type="RefSeq" id="XP_066668610.1">
    <property type="nucleotide sequence ID" value="XM_066813268.1"/>
</dbReference>
<dbReference type="SUPFAM" id="SSF88697">
    <property type="entry name" value="PUA domain-like"/>
    <property type="match status" value="1"/>
</dbReference>
<dbReference type="InterPro" id="IPR015947">
    <property type="entry name" value="PUA-like_sf"/>
</dbReference>
<feature type="region of interest" description="Disordered" evidence="1">
    <location>
        <begin position="164"/>
        <end position="196"/>
    </location>
</feature>
<sequence>MPSSSNNATRIMTDAVLPMRDPYMDQIINGTKNYEFRKYCLKPGVQRIWFYRSAPHSAITHVCEIMPARTRNPGDAALPENGLGNAEYNNRDPEWNGHDYAYKIMTVYELRRIIPLADMIKDYGFKIAPQGLGVPPPSYSASASTGVNKSSSSRMMMTIEGTMIPTGRIDDDTKGKVDDTSGRKDDTGERHGMNEQ</sequence>